<evidence type="ECO:0000259" key="1">
    <source>
        <dbReference type="Pfam" id="PF00535"/>
    </source>
</evidence>
<feature type="domain" description="Glycosyltransferase 2-like" evidence="1">
    <location>
        <begin position="6"/>
        <end position="145"/>
    </location>
</feature>
<name>A0A3R6FNA3_9FIRM</name>
<dbReference type="PANTHER" id="PTHR22916">
    <property type="entry name" value="GLYCOSYLTRANSFERASE"/>
    <property type="match status" value="1"/>
</dbReference>
<protein>
    <submittedName>
        <fullName evidence="2">Glycosyltransferase</fullName>
    </submittedName>
</protein>
<comment type="caution">
    <text evidence="2">The sequence shown here is derived from an EMBL/GenBank/DDBJ whole genome shotgun (WGS) entry which is preliminary data.</text>
</comment>
<organism evidence="2 3">
    <name type="scientific">Roseburia inulinivorans</name>
    <dbReference type="NCBI Taxonomy" id="360807"/>
    <lineage>
        <taxon>Bacteria</taxon>
        <taxon>Bacillati</taxon>
        <taxon>Bacillota</taxon>
        <taxon>Clostridia</taxon>
        <taxon>Lachnospirales</taxon>
        <taxon>Lachnospiraceae</taxon>
        <taxon>Roseburia</taxon>
    </lineage>
</organism>
<sequence>MKKILSIVIPAYNVEKYLERSLKSFEVKEILDSIEVLIINDGSRDNTEIIAKKYCEKYPGTYILYNKENGGHGSGINYGIRYATGKYFKVVDGDDWLNTEELPQFIDILKKTDTDIVATDYLCIRDGTDEVLQEKYCTGSREQYGQVADMTKGEVRHVIKMHALTIRTSILQQNSIHIDEHCYYVDCEYITYPIPYVKSVYYYHKFIYMYRLGRNGQSMDIKSMQKNRLQHRRVLDSLLVFYKNLENIPQGSRRYIENCIGQVVENQFQIYISMGTDKTIQQELREWDTSLKKQYPQVYRAVYKKSITLLRKTNYRILPVGAVIYKIIKK</sequence>
<reference evidence="2 3" key="1">
    <citation type="submission" date="2018-08" db="EMBL/GenBank/DDBJ databases">
        <title>A genome reference for cultivated species of the human gut microbiota.</title>
        <authorList>
            <person name="Zou Y."/>
            <person name="Xue W."/>
            <person name="Luo G."/>
        </authorList>
    </citation>
    <scope>NUCLEOTIDE SEQUENCE [LARGE SCALE GENOMIC DNA]</scope>
    <source>
        <strain evidence="2 3">AM27-11</strain>
    </source>
</reference>
<keyword evidence="2" id="KW-0808">Transferase</keyword>
<evidence type="ECO:0000313" key="3">
    <source>
        <dbReference type="Proteomes" id="UP000286271"/>
    </source>
</evidence>
<dbReference type="AlphaFoldDB" id="A0A3R6FNA3"/>
<gene>
    <name evidence="2" type="ORF">DW707_02265</name>
</gene>
<dbReference type="InterPro" id="IPR029044">
    <property type="entry name" value="Nucleotide-diphossugar_trans"/>
</dbReference>
<dbReference type="InterPro" id="IPR001173">
    <property type="entry name" value="Glyco_trans_2-like"/>
</dbReference>
<dbReference type="GO" id="GO:0016758">
    <property type="term" value="F:hexosyltransferase activity"/>
    <property type="evidence" value="ECO:0007669"/>
    <property type="project" value="UniProtKB-ARBA"/>
</dbReference>
<evidence type="ECO:0000313" key="2">
    <source>
        <dbReference type="EMBL" id="RHF00049.1"/>
    </source>
</evidence>
<dbReference type="PANTHER" id="PTHR22916:SF3">
    <property type="entry name" value="UDP-GLCNAC:BETAGAL BETA-1,3-N-ACETYLGLUCOSAMINYLTRANSFERASE-LIKE PROTEIN 1"/>
    <property type="match status" value="1"/>
</dbReference>
<dbReference type="SUPFAM" id="SSF53448">
    <property type="entry name" value="Nucleotide-diphospho-sugar transferases"/>
    <property type="match status" value="1"/>
</dbReference>
<dbReference type="RefSeq" id="WP_118929725.1">
    <property type="nucleotide sequence ID" value="NZ_QSKW01000002.1"/>
</dbReference>
<proteinExistence type="predicted"/>
<dbReference type="EMBL" id="QSKW01000002">
    <property type="protein sequence ID" value="RHF00049.1"/>
    <property type="molecule type" value="Genomic_DNA"/>
</dbReference>
<dbReference type="CDD" id="cd04179">
    <property type="entry name" value="DPM_DPG-synthase_like"/>
    <property type="match status" value="1"/>
</dbReference>
<accession>A0A3R6FNA3</accession>
<dbReference type="Gene3D" id="3.90.550.10">
    <property type="entry name" value="Spore Coat Polysaccharide Biosynthesis Protein SpsA, Chain A"/>
    <property type="match status" value="1"/>
</dbReference>
<dbReference type="Pfam" id="PF00535">
    <property type="entry name" value="Glycos_transf_2"/>
    <property type="match status" value="1"/>
</dbReference>
<dbReference type="Proteomes" id="UP000286271">
    <property type="component" value="Unassembled WGS sequence"/>
</dbReference>